<dbReference type="InterPro" id="IPR002048">
    <property type="entry name" value="EF_hand_dom"/>
</dbReference>
<keyword evidence="6" id="KW-0809">Transit peptide</keyword>
<dbReference type="GO" id="GO:1990246">
    <property type="term" value="C:uniplex complex"/>
    <property type="evidence" value="ECO:0007669"/>
    <property type="project" value="TreeGrafter"/>
</dbReference>
<keyword evidence="9" id="KW-0812">Transmembrane</keyword>
<gene>
    <name evidence="11" type="ORF">QYM36_003225</name>
</gene>
<evidence type="ECO:0000313" key="12">
    <source>
        <dbReference type="Proteomes" id="UP001187531"/>
    </source>
</evidence>
<feature type="transmembrane region" description="Helical" evidence="9">
    <location>
        <begin position="24"/>
        <end position="50"/>
    </location>
</feature>
<dbReference type="Pfam" id="PF13499">
    <property type="entry name" value="EF-hand_7"/>
    <property type="match status" value="1"/>
</dbReference>
<dbReference type="InterPro" id="IPR018247">
    <property type="entry name" value="EF_Hand_1_Ca_BS"/>
</dbReference>
<evidence type="ECO:0000256" key="9">
    <source>
        <dbReference type="SAM" id="Phobius"/>
    </source>
</evidence>
<feature type="domain" description="EF-hand" evidence="10">
    <location>
        <begin position="184"/>
        <end position="219"/>
    </location>
</feature>
<protein>
    <recommendedName>
        <fullName evidence="10">EF-hand domain-containing protein</fullName>
    </recommendedName>
</protein>
<dbReference type="InterPro" id="IPR011992">
    <property type="entry name" value="EF-hand-dom_pair"/>
</dbReference>
<dbReference type="GO" id="GO:0051560">
    <property type="term" value="P:mitochondrial calcium ion homeostasis"/>
    <property type="evidence" value="ECO:0007669"/>
    <property type="project" value="TreeGrafter"/>
</dbReference>
<keyword evidence="7" id="KW-0496">Mitochondrion</keyword>
<reference evidence="11" key="1">
    <citation type="submission" date="2023-07" db="EMBL/GenBank/DDBJ databases">
        <title>Chromosome-level genome assembly of Artemia franciscana.</title>
        <authorList>
            <person name="Jo E."/>
        </authorList>
    </citation>
    <scope>NUCLEOTIDE SEQUENCE</scope>
    <source>
        <tissue evidence="11">Whole body</tissue>
    </source>
</reference>
<dbReference type="Proteomes" id="UP001187531">
    <property type="component" value="Unassembled WGS sequence"/>
</dbReference>
<organism evidence="11 12">
    <name type="scientific">Artemia franciscana</name>
    <name type="common">Brine shrimp</name>
    <name type="synonym">Artemia sanfranciscana</name>
    <dbReference type="NCBI Taxonomy" id="6661"/>
    <lineage>
        <taxon>Eukaryota</taxon>
        <taxon>Metazoa</taxon>
        <taxon>Ecdysozoa</taxon>
        <taxon>Arthropoda</taxon>
        <taxon>Crustacea</taxon>
        <taxon>Branchiopoda</taxon>
        <taxon>Anostraca</taxon>
        <taxon>Artemiidae</taxon>
        <taxon>Artemia</taxon>
    </lineage>
</organism>
<keyword evidence="9" id="KW-1133">Transmembrane helix</keyword>
<dbReference type="PANTHER" id="PTHR12294:SF13">
    <property type="entry name" value="MITOCHONDRIAL CALCIUM UPTAKE 3, ISOFORM D"/>
    <property type="match status" value="1"/>
</dbReference>
<dbReference type="EMBL" id="JAVRJZ010000005">
    <property type="protein sequence ID" value="KAK2722959.1"/>
    <property type="molecule type" value="Genomic_DNA"/>
</dbReference>
<evidence type="ECO:0000256" key="4">
    <source>
        <dbReference type="ARBA" id="ARBA00022792"/>
    </source>
</evidence>
<dbReference type="GO" id="GO:0036444">
    <property type="term" value="P:calcium import into the mitochondrion"/>
    <property type="evidence" value="ECO:0007669"/>
    <property type="project" value="TreeGrafter"/>
</dbReference>
<keyword evidence="5" id="KW-0106">Calcium</keyword>
<dbReference type="AlphaFoldDB" id="A0AA88I7R2"/>
<evidence type="ECO:0000256" key="5">
    <source>
        <dbReference type="ARBA" id="ARBA00022837"/>
    </source>
</evidence>
<dbReference type="PROSITE" id="PS00018">
    <property type="entry name" value="EF_HAND_1"/>
    <property type="match status" value="1"/>
</dbReference>
<dbReference type="SMART" id="SM00054">
    <property type="entry name" value="EFh"/>
    <property type="match status" value="2"/>
</dbReference>
<keyword evidence="12" id="KW-1185">Reference proteome</keyword>
<comment type="subcellular location">
    <subcellularLocation>
        <location evidence="1">Mitochondrion inner membrane</location>
    </subcellularLocation>
    <subcellularLocation>
        <location evidence="2">Mitochondrion intermembrane space</location>
    </subcellularLocation>
</comment>
<dbReference type="SUPFAM" id="SSF47473">
    <property type="entry name" value="EF-hand"/>
    <property type="match status" value="2"/>
</dbReference>
<evidence type="ECO:0000256" key="3">
    <source>
        <dbReference type="ARBA" id="ARBA00022737"/>
    </source>
</evidence>
<dbReference type="CDD" id="cd15900">
    <property type="entry name" value="EFh_MICU"/>
    <property type="match status" value="1"/>
</dbReference>
<dbReference type="PROSITE" id="PS50222">
    <property type="entry name" value="EF_HAND_2"/>
    <property type="match status" value="2"/>
</dbReference>
<evidence type="ECO:0000259" key="10">
    <source>
        <dbReference type="PROSITE" id="PS50222"/>
    </source>
</evidence>
<evidence type="ECO:0000313" key="11">
    <source>
        <dbReference type="EMBL" id="KAK2722959.1"/>
    </source>
</evidence>
<name>A0AA88I7R2_ARTSF</name>
<evidence type="ECO:0000256" key="6">
    <source>
        <dbReference type="ARBA" id="ARBA00022946"/>
    </source>
</evidence>
<evidence type="ECO:0000256" key="1">
    <source>
        <dbReference type="ARBA" id="ARBA00004273"/>
    </source>
</evidence>
<feature type="domain" description="EF-hand" evidence="10">
    <location>
        <begin position="398"/>
        <end position="433"/>
    </location>
</feature>
<evidence type="ECO:0000256" key="2">
    <source>
        <dbReference type="ARBA" id="ARBA00004569"/>
    </source>
</evidence>
<feature type="non-terminal residue" evidence="11">
    <location>
        <position position="459"/>
    </location>
</feature>
<evidence type="ECO:0000256" key="8">
    <source>
        <dbReference type="ARBA" id="ARBA00023136"/>
    </source>
</evidence>
<dbReference type="Gene3D" id="1.10.238.10">
    <property type="entry name" value="EF-hand"/>
    <property type="match status" value="2"/>
</dbReference>
<keyword evidence="8 9" id="KW-0472">Membrane</keyword>
<keyword evidence="4" id="KW-0999">Mitochondrion inner membrane</keyword>
<proteinExistence type="predicted"/>
<dbReference type="InterPro" id="IPR039800">
    <property type="entry name" value="MICU1/2/3"/>
</dbReference>
<comment type="caution">
    <text evidence="11">The sequence shown here is derived from an EMBL/GenBank/DDBJ whole genome shotgun (WGS) entry which is preliminary data.</text>
</comment>
<sequence length="459" mass="52819">IQTSYSLNLIRGRLKMRSQFWRKVVVQVLASRSVVLISTGGIILSTYIYFNPQTRDYRWSKLSGMSLAPYVQAASKKTRIESLDPDSPAFLSTLATRERRFVQFSSVDYNGQLYMTPRDFLDSVTGREPRHRYGRRLITDDDVTHLLNCTPKLHQGSKNFFRDLNDAGLISYTEYLFFLSILTKPRSGFQIAFNMFDTDANANVSKDEFLVVMKIFAGSVKKNVKQYLADGKAEILERIFSSAYQDRAPSASISESALGRTNTMDTTLLVHLFGKMGKSELTYDQFCKFMEDLQLEVLELEFYEFSRGMNIITEEGFAKILLRYTHLRPNEYDDFLERLAKREKYDMGITFTDFKEFFQFLNNLDDFAIAMRMYTLADKAISKSEFVRAVKICTGAVLAPHVVDTVFALFDVDGDGALSYKEFIAIMRDRLHRGVKSSMKAEGWEAFKHCLKQEMRSVL</sequence>
<dbReference type="GO" id="GO:0005758">
    <property type="term" value="C:mitochondrial intermembrane space"/>
    <property type="evidence" value="ECO:0007669"/>
    <property type="project" value="UniProtKB-SubCell"/>
</dbReference>
<keyword evidence="3" id="KW-0677">Repeat</keyword>
<dbReference type="GO" id="GO:0005509">
    <property type="term" value="F:calcium ion binding"/>
    <property type="evidence" value="ECO:0007669"/>
    <property type="project" value="InterPro"/>
</dbReference>
<accession>A0AA88I7R2</accession>
<dbReference type="PANTHER" id="PTHR12294">
    <property type="entry name" value="EF HAND DOMAIN FAMILY A1,A2-RELATED"/>
    <property type="match status" value="1"/>
</dbReference>
<evidence type="ECO:0000256" key="7">
    <source>
        <dbReference type="ARBA" id="ARBA00023128"/>
    </source>
</evidence>